<dbReference type="Proteomes" id="UP000738402">
    <property type="component" value="Unassembled WGS sequence"/>
</dbReference>
<dbReference type="InterPro" id="IPR027417">
    <property type="entry name" value="P-loop_NTPase"/>
</dbReference>
<evidence type="ECO:0000313" key="6">
    <source>
        <dbReference type="EMBL" id="KAG7763773.1"/>
    </source>
</evidence>
<accession>A0AAN6D5Z2</accession>
<evidence type="ECO:0000256" key="1">
    <source>
        <dbReference type="ARBA" id="ARBA00006184"/>
    </source>
</evidence>
<dbReference type="InterPro" id="IPR054425">
    <property type="entry name" value="Cdc6_ORC1-like_ATPase_lid"/>
</dbReference>
<proteinExistence type="inferred from homology"/>
<dbReference type="GO" id="GO:0003688">
    <property type="term" value="F:DNA replication origin binding"/>
    <property type="evidence" value="ECO:0007669"/>
    <property type="project" value="TreeGrafter"/>
</dbReference>
<dbReference type="GO" id="GO:0033314">
    <property type="term" value="P:mitotic DNA replication checkpoint signaling"/>
    <property type="evidence" value="ECO:0007669"/>
    <property type="project" value="TreeGrafter"/>
</dbReference>
<protein>
    <recommendedName>
        <fullName evidence="3">Cell division control protein</fullName>
    </recommendedName>
</protein>
<feature type="domain" description="AAA+ ATPase" evidence="4">
    <location>
        <begin position="123"/>
        <end position="287"/>
    </location>
</feature>
<evidence type="ECO:0000313" key="7">
    <source>
        <dbReference type="Proteomes" id="UP000697297"/>
    </source>
</evidence>
<name>A0AAN6D5Z2_9ASCO</name>
<dbReference type="InterPro" id="IPR049945">
    <property type="entry name" value="AAA_22"/>
</dbReference>
<dbReference type="SUPFAM" id="SSF52540">
    <property type="entry name" value="P-loop containing nucleoside triphosphate hydrolases"/>
    <property type="match status" value="1"/>
</dbReference>
<dbReference type="InterPro" id="IPR050311">
    <property type="entry name" value="ORC1/CDC6"/>
</dbReference>
<organism evidence="5 8">
    <name type="scientific">Ogataea haglerorum</name>
    <dbReference type="NCBI Taxonomy" id="1937702"/>
    <lineage>
        <taxon>Eukaryota</taxon>
        <taxon>Fungi</taxon>
        <taxon>Dikarya</taxon>
        <taxon>Ascomycota</taxon>
        <taxon>Saccharomycotina</taxon>
        <taxon>Pichiomycetes</taxon>
        <taxon>Pichiales</taxon>
        <taxon>Pichiaceae</taxon>
        <taxon>Ogataea</taxon>
    </lineage>
</organism>
<dbReference type="Gene3D" id="1.10.8.60">
    <property type="match status" value="1"/>
</dbReference>
<dbReference type="Pfam" id="PF13401">
    <property type="entry name" value="AAA_22"/>
    <property type="match status" value="1"/>
</dbReference>
<evidence type="ECO:0000256" key="2">
    <source>
        <dbReference type="ARBA" id="ARBA00022705"/>
    </source>
</evidence>
<dbReference type="GO" id="GO:0005634">
    <property type="term" value="C:nucleus"/>
    <property type="evidence" value="ECO:0007669"/>
    <property type="project" value="TreeGrafter"/>
</dbReference>
<dbReference type="EMBL" id="JAHLUN010000010">
    <property type="protein sequence ID" value="KAG7763773.1"/>
    <property type="molecule type" value="Genomic_DNA"/>
</dbReference>
<evidence type="ECO:0000256" key="3">
    <source>
        <dbReference type="PIRNR" id="PIRNR001767"/>
    </source>
</evidence>
<reference evidence="5 7" key="1">
    <citation type="journal article" date="2021" name="G3 (Bethesda)">
        <title>Genomic diversity, chromosomal rearrangements, and interspecies hybridization in the ogataea polymorpha species complex.</title>
        <authorList>
            <person name="Hanson S.J."/>
            <person name="Cinneide E.O."/>
            <person name="Salzberg L.I."/>
            <person name="Wolfe K.H."/>
            <person name="McGowan J."/>
            <person name="Fitzpatrick D.A."/>
            <person name="Matlin K."/>
        </authorList>
    </citation>
    <scope>NUCLEOTIDE SEQUENCE</scope>
    <source>
        <strain evidence="6">81-436-3</strain>
        <strain evidence="5">83-405-1</strain>
    </source>
</reference>
<dbReference type="InterPro" id="IPR003593">
    <property type="entry name" value="AAA+_ATPase"/>
</dbReference>
<dbReference type="EMBL" id="JAHLUH010000008">
    <property type="protein sequence ID" value="KAG7726944.1"/>
    <property type="molecule type" value="Genomic_DNA"/>
</dbReference>
<gene>
    <name evidence="5" type="ORF">KL933_003227</name>
    <name evidence="6" type="ORF">KL946_003874</name>
</gene>
<dbReference type="GO" id="GO:0016887">
    <property type="term" value="F:ATP hydrolysis activity"/>
    <property type="evidence" value="ECO:0007669"/>
    <property type="project" value="InterPro"/>
</dbReference>
<comment type="similarity">
    <text evidence="1 3">Belongs to the CDC6/cdc18 family.</text>
</comment>
<dbReference type="GO" id="GO:0006270">
    <property type="term" value="P:DNA replication initiation"/>
    <property type="evidence" value="ECO:0007669"/>
    <property type="project" value="UniProtKB-UniRule"/>
</dbReference>
<evidence type="ECO:0000259" key="4">
    <source>
        <dbReference type="SMART" id="SM00382"/>
    </source>
</evidence>
<dbReference type="PANTHER" id="PTHR10763:SF26">
    <property type="entry name" value="CELL DIVISION CONTROL PROTEIN 6 HOMOLOG"/>
    <property type="match status" value="1"/>
</dbReference>
<dbReference type="Proteomes" id="UP000697297">
    <property type="component" value="Unassembled WGS sequence"/>
</dbReference>
<dbReference type="AlphaFoldDB" id="A0AAN6D5Z2"/>
<dbReference type="Pfam" id="PF22606">
    <property type="entry name" value="Cdc6-ORC-like_ATPase_lid"/>
    <property type="match status" value="1"/>
</dbReference>
<dbReference type="Gene3D" id="3.40.50.300">
    <property type="entry name" value="P-loop containing nucleotide triphosphate hydrolases"/>
    <property type="match status" value="1"/>
</dbReference>
<dbReference type="GO" id="GO:0051301">
    <property type="term" value="P:cell division"/>
    <property type="evidence" value="ECO:0007669"/>
    <property type="project" value="UniProtKB-UniRule"/>
</dbReference>
<dbReference type="InterPro" id="IPR016314">
    <property type="entry name" value="Cdc6/18"/>
</dbReference>
<dbReference type="PANTHER" id="PTHR10763">
    <property type="entry name" value="CELL DIVISION CONTROL PROTEIN 6-RELATED"/>
    <property type="match status" value="1"/>
</dbReference>
<sequence>MSNQMANITSSAIKRSLDPIEREIQAKRIKLNQTSTSSLGLLSPPVTPEKHDRILNVQTNTVCSLNTKLFDAVNSQPLSVYSKAKKLFLRSSAVDLHGFALTARETEAHFLRQHIDQCLLKLESTSIYVSGPPGTGKTAQVNAILSSLIVGDIENADEKIYKIPVRINSKRMNRRVRIAKINCMTVRKAEDIFDAICSDLEGQFTRKKRTPQELKTLLADESKCDITIVVLDEMDNLMGNSQQVLFELFSWASNMSNDNPKLAIIGIANALDLTDRFLPRLKCNNISPKLIPFLPYNADQIKQVLTTKLCSLVDGKTSVPPLVHPAAIQLCAKKAAITTGDLRSAFDIMYRALELTENLQAQKLGSKELYNLTLDNAPKVMIAQLAKVCNGTVSSNFNSKLKDLNIQHKTVLCSLIKYEEVLKSQKSKTLASVNSFYSYYASLQDVRKVIGVLNRGEFLEVLSSLESDSFISISSTTNTKVHATSKIKGPISYGDSRLSSSVPKMDILKTVDDIGILKKILAGTENCI</sequence>
<evidence type="ECO:0000313" key="8">
    <source>
        <dbReference type="Proteomes" id="UP000738402"/>
    </source>
</evidence>
<comment type="caution">
    <text evidence="5">The sequence shown here is derived from an EMBL/GenBank/DDBJ whole genome shotgun (WGS) entry which is preliminary data.</text>
</comment>
<keyword evidence="2" id="KW-0235">DNA replication</keyword>
<evidence type="ECO:0000313" key="5">
    <source>
        <dbReference type="EMBL" id="KAG7726944.1"/>
    </source>
</evidence>
<dbReference type="PIRSF" id="PIRSF001767">
    <property type="entry name" value="Cdc6"/>
    <property type="match status" value="1"/>
</dbReference>
<dbReference type="SMART" id="SM00382">
    <property type="entry name" value="AAA"/>
    <property type="match status" value="1"/>
</dbReference>
<keyword evidence="7" id="KW-1185">Reference proteome</keyword>